<evidence type="ECO:0000313" key="2">
    <source>
        <dbReference type="Proteomes" id="UP000830837"/>
    </source>
</evidence>
<gene>
    <name evidence="1" type="ORF">M0696_14190</name>
</gene>
<accession>A0ACD3ZVE6</accession>
<name>A0ACD3ZVE6_9BACI</name>
<dbReference type="EMBL" id="CP096590">
    <property type="protein sequence ID" value="UPV77988.1"/>
    <property type="molecule type" value="Genomic_DNA"/>
</dbReference>
<dbReference type="Proteomes" id="UP000830837">
    <property type="component" value="Chromosome"/>
</dbReference>
<reference evidence="1" key="1">
    <citation type="submission" date="2022-04" db="EMBL/GenBank/DDBJ databases">
        <title>Complete genome of Bacillus.</title>
        <authorList>
            <person name="Kong X."/>
            <person name="Hou M."/>
        </authorList>
    </citation>
    <scope>NUCLEOTIDE SEQUENCE</scope>
    <source>
        <strain evidence="1">A78.1</strain>
    </source>
</reference>
<sequence length="90" mass="10088">MTKRKGLLDVDSDVKGLLNGLTITSSTASKEKIKQFEVLDDSMLISDALETNTRQMKVSGNRSRTTSDYVLHVEHFQSITIEALLFIDQI</sequence>
<evidence type="ECO:0000313" key="1">
    <source>
        <dbReference type="EMBL" id="UPV77988.1"/>
    </source>
</evidence>
<protein>
    <submittedName>
        <fullName evidence="1">Uncharacterized protein</fullName>
    </submittedName>
</protein>
<keyword evidence="2" id="KW-1185">Reference proteome</keyword>
<organism evidence="1 2">
    <name type="scientific">Bacillus rugosus</name>
    <dbReference type="NCBI Taxonomy" id="2715209"/>
    <lineage>
        <taxon>Bacteria</taxon>
        <taxon>Bacillati</taxon>
        <taxon>Bacillota</taxon>
        <taxon>Bacilli</taxon>
        <taxon>Bacillales</taxon>
        <taxon>Bacillaceae</taxon>
        <taxon>Bacillus</taxon>
    </lineage>
</organism>
<proteinExistence type="predicted"/>